<dbReference type="Gene3D" id="3.40.50.300">
    <property type="entry name" value="P-loop containing nucleotide triphosphate hydrolases"/>
    <property type="match status" value="1"/>
</dbReference>
<name>A0A7J6ST37_PEROL</name>
<feature type="region of interest" description="Disordered" evidence="1">
    <location>
        <begin position="46"/>
        <end position="69"/>
    </location>
</feature>
<sequence length="472" mass="52579">QDRIKWLEEGQRKSLELRAIDRGPTPCARCLRCRCRVQGAALEDEVRKQEAASDGSESRKRSPEIRDLEGRNRQQGRSFLYKFSRSSAGSYGGVDKQALSTAIVEANETLGKTLTYFSIFCDQNDIYFVLKYETPTRWKQLADTLRNKYGISTSVSCAVPKPGYRTCMYPVLFSYCLDLDPNPYLSPNHPHPSSLLGDGEKQGSRSSRTPALDAGGLPALPPSRGAEEEGNVPEGDGAPTVKIPGEDNQSIIDESAGCVEGSPLDQVEQCLERGCICRRPGLWVERISSLVVRNLGKEGAKQVREDIRQNLEEGRSKETNVVIYGVASSGKTAILRPLTHILKCAKISDAEEISPEDLLDCECILWSHFSVEDLGDNFDMTKLPDLLDGRPVEMSCSSDRGNSVPTFDKLVPIFLTCDALPAPFEVEGRQALHERLQRCHYFPYKMEPEERKKPSISCNRCFAEWLFADTLA</sequence>
<proteinExistence type="predicted"/>
<gene>
    <name evidence="2" type="ORF">FOZ62_005975</name>
</gene>
<organism evidence="2 3">
    <name type="scientific">Perkinsus olseni</name>
    <name type="common">Perkinsus atlanticus</name>
    <dbReference type="NCBI Taxonomy" id="32597"/>
    <lineage>
        <taxon>Eukaryota</taxon>
        <taxon>Sar</taxon>
        <taxon>Alveolata</taxon>
        <taxon>Perkinsozoa</taxon>
        <taxon>Perkinsea</taxon>
        <taxon>Perkinsida</taxon>
        <taxon>Perkinsidae</taxon>
        <taxon>Perkinsus</taxon>
    </lineage>
</organism>
<evidence type="ECO:0000313" key="3">
    <source>
        <dbReference type="Proteomes" id="UP000574390"/>
    </source>
</evidence>
<reference evidence="2 3" key="1">
    <citation type="submission" date="2020-04" db="EMBL/GenBank/DDBJ databases">
        <title>Perkinsus olseni comparative genomics.</title>
        <authorList>
            <person name="Bogema D.R."/>
        </authorList>
    </citation>
    <scope>NUCLEOTIDE SEQUENCE [LARGE SCALE GENOMIC DNA]</scope>
    <source>
        <strain evidence="2">ATCC PRA-205</strain>
    </source>
</reference>
<evidence type="ECO:0000256" key="1">
    <source>
        <dbReference type="SAM" id="MobiDB-lite"/>
    </source>
</evidence>
<evidence type="ECO:0000313" key="2">
    <source>
        <dbReference type="EMBL" id="KAF4735722.1"/>
    </source>
</evidence>
<protein>
    <submittedName>
        <fullName evidence="2">Uncharacterized protein</fullName>
    </submittedName>
</protein>
<dbReference type="AlphaFoldDB" id="A0A7J6ST37"/>
<dbReference type="Proteomes" id="UP000574390">
    <property type="component" value="Unassembled WGS sequence"/>
</dbReference>
<feature type="non-terminal residue" evidence="2">
    <location>
        <position position="1"/>
    </location>
</feature>
<feature type="region of interest" description="Disordered" evidence="1">
    <location>
        <begin position="188"/>
        <end position="244"/>
    </location>
</feature>
<dbReference type="EMBL" id="JABANM010012592">
    <property type="protein sequence ID" value="KAF4735722.1"/>
    <property type="molecule type" value="Genomic_DNA"/>
</dbReference>
<dbReference type="InterPro" id="IPR027417">
    <property type="entry name" value="P-loop_NTPase"/>
</dbReference>
<accession>A0A7J6ST37</accession>
<comment type="caution">
    <text evidence="2">The sequence shown here is derived from an EMBL/GenBank/DDBJ whole genome shotgun (WGS) entry which is preliminary data.</text>
</comment>